<evidence type="ECO:0000313" key="8">
    <source>
        <dbReference type="Proteomes" id="UP000693970"/>
    </source>
</evidence>
<dbReference type="PANTHER" id="PTHR43719">
    <property type="entry name" value="TWO-COMPONENT HISTIDINE KINASE"/>
    <property type="match status" value="1"/>
</dbReference>
<dbReference type="CDD" id="cd00082">
    <property type="entry name" value="HisKA"/>
    <property type="match status" value="1"/>
</dbReference>
<keyword evidence="1 2" id="KW-0597">Phosphoprotein</keyword>
<feature type="compositionally biased region" description="Basic and acidic residues" evidence="3">
    <location>
        <begin position="830"/>
        <end position="844"/>
    </location>
</feature>
<keyword evidence="4" id="KW-1133">Transmembrane helix</keyword>
<gene>
    <name evidence="7" type="ORF">IV203_027642</name>
</gene>
<keyword evidence="4" id="KW-0472">Membrane</keyword>
<feature type="transmembrane region" description="Helical" evidence="4">
    <location>
        <begin position="496"/>
        <end position="521"/>
    </location>
</feature>
<feature type="region of interest" description="Disordered" evidence="3">
    <location>
        <begin position="38"/>
        <end position="63"/>
    </location>
</feature>
<comment type="caution">
    <text evidence="7">The sequence shown here is derived from an EMBL/GenBank/DDBJ whole genome shotgun (WGS) entry which is preliminary data.</text>
</comment>
<dbReference type="InterPro" id="IPR003594">
    <property type="entry name" value="HATPase_dom"/>
</dbReference>
<keyword evidence="8" id="KW-1185">Reference proteome</keyword>
<dbReference type="SMART" id="SM00448">
    <property type="entry name" value="REC"/>
    <property type="match status" value="1"/>
</dbReference>
<reference evidence="7" key="2">
    <citation type="submission" date="2021-04" db="EMBL/GenBank/DDBJ databases">
        <authorList>
            <person name="Podell S."/>
        </authorList>
    </citation>
    <scope>NUCLEOTIDE SEQUENCE</scope>
    <source>
        <strain evidence="7">Hildebrandi</strain>
    </source>
</reference>
<dbReference type="Proteomes" id="UP000693970">
    <property type="component" value="Unassembled WGS sequence"/>
</dbReference>
<dbReference type="OrthoDB" id="42472at2759"/>
<evidence type="ECO:0000259" key="5">
    <source>
        <dbReference type="PROSITE" id="PS50109"/>
    </source>
</evidence>
<evidence type="ECO:0000259" key="6">
    <source>
        <dbReference type="PROSITE" id="PS50110"/>
    </source>
</evidence>
<dbReference type="InterPro" id="IPR003661">
    <property type="entry name" value="HisK_dim/P_dom"/>
</dbReference>
<reference evidence="7" key="1">
    <citation type="journal article" date="2021" name="Sci. Rep.">
        <title>Diploid genomic architecture of Nitzschia inconspicua, an elite biomass production diatom.</title>
        <authorList>
            <person name="Oliver A."/>
            <person name="Podell S."/>
            <person name="Pinowska A."/>
            <person name="Traller J.C."/>
            <person name="Smith S.R."/>
            <person name="McClure R."/>
            <person name="Beliaev A."/>
            <person name="Bohutskyi P."/>
            <person name="Hill E.A."/>
            <person name="Rabines A."/>
            <person name="Zheng H."/>
            <person name="Allen L.Z."/>
            <person name="Kuo A."/>
            <person name="Grigoriev I.V."/>
            <person name="Allen A.E."/>
            <person name="Hazlebeck D."/>
            <person name="Allen E.E."/>
        </authorList>
    </citation>
    <scope>NUCLEOTIDE SEQUENCE</scope>
    <source>
        <strain evidence="7">Hildebrandi</strain>
    </source>
</reference>
<name>A0A9K3Q408_9STRA</name>
<dbReference type="Pfam" id="PF00072">
    <property type="entry name" value="Response_reg"/>
    <property type="match status" value="1"/>
</dbReference>
<evidence type="ECO:0000256" key="4">
    <source>
        <dbReference type="SAM" id="Phobius"/>
    </source>
</evidence>
<dbReference type="PROSITE" id="PS50109">
    <property type="entry name" value="HIS_KIN"/>
    <property type="match status" value="1"/>
</dbReference>
<feature type="compositionally biased region" description="Basic residues" evidence="3">
    <location>
        <begin position="49"/>
        <end position="59"/>
    </location>
</feature>
<feature type="modified residue" description="4-aspartylphosphate" evidence="2">
    <location>
        <position position="903"/>
    </location>
</feature>
<evidence type="ECO:0000256" key="2">
    <source>
        <dbReference type="PROSITE-ProRule" id="PRU00169"/>
    </source>
</evidence>
<keyword evidence="4" id="KW-0812">Transmembrane</keyword>
<evidence type="ECO:0000256" key="3">
    <source>
        <dbReference type="SAM" id="MobiDB-lite"/>
    </source>
</evidence>
<evidence type="ECO:0000313" key="7">
    <source>
        <dbReference type="EMBL" id="KAG7369896.1"/>
    </source>
</evidence>
<dbReference type="CDD" id="cd17546">
    <property type="entry name" value="REC_hyHK_CKI1_RcsC-like"/>
    <property type="match status" value="1"/>
</dbReference>
<dbReference type="InterPro" id="IPR001789">
    <property type="entry name" value="Sig_transdc_resp-reg_receiver"/>
</dbReference>
<protein>
    <submittedName>
        <fullName evidence="7">PAS domain containing protein</fullName>
    </submittedName>
</protein>
<proteinExistence type="predicted"/>
<dbReference type="InterPro" id="IPR005467">
    <property type="entry name" value="His_kinase_dom"/>
</dbReference>
<evidence type="ECO:0000256" key="1">
    <source>
        <dbReference type="ARBA" id="ARBA00022553"/>
    </source>
</evidence>
<dbReference type="SMART" id="SM00387">
    <property type="entry name" value="HATPase_c"/>
    <property type="match status" value="1"/>
</dbReference>
<accession>A0A9K3Q408</accession>
<feature type="region of interest" description="Disordered" evidence="3">
    <location>
        <begin position="792"/>
        <end position="845"/>
    </location>
</feature>
<feature type="domain" description="Response regulatory" evidence="6">
    <location>
        <begin position="852"/>
        <end position="969"/>
    </location>
</feature>
<dbReference type="EMBL" id="JAGRRH010000005">
    <property type="protein sequence ID" value="KAG7369896.1"/>
    <property type="molecule type" value="Genomic_DNA"/>
</dbReference>
<dbReference type="SMART" id="SM00388">
    <property type="entry name" value="HisKA"/>
    <property type="match status" value="1"/>
</dbReference>
<dbReference type="GO" id="GO:0000155">
    <property type="term" value="F:phosphorelay sensor kinase activity"/>
    <property type="evidence" value="ECO:0007669"/>
    <property type="project" value="InterPro"/>
</dbReference>
<dbReference type="PANTHER" id="PTHR43719:SF28">
    <property type="entry name" value="PEROXIDE STRESS-ACTIVATED HISTIDINE KINASE MAK1-RELATED"/>
    <property type="match status" value="1"/>
</dbReference>
<dbReference type="PROSITE" id="PS50110">
    <property type="entry name" value="RESPONSE_REGULATORY"/>
    <property type="match status" value="1"/>
</dbReference>
<dbReference type="Pfam" id="PF02518">
    <property type="entry name" value="HATPase_c"/>
    <property type="match status" value="1"/>
</dbReference>
<feature type="region of interest" description="Disordered" evidence="3">
    <location>
        <begin position="1"/>
        <end position="26"/>
    </location>
</feature>
<feature type="transmembrane region" description="Helical" evidence="4">
    <location>
        <begin position="147"/>
        <end position="171"/>
    </location>
</feature>
<sequence length="993" mass="110679">MAPDKINDLEAPSGSLHHHQNDESFHSSDSNLIVVMSSDHDASDDDGIKHRRRSRKKNNRNFPILEIETTSQRDLIADADDCRNAPMNGTSALHRLSYVSSNTILCHLYERENFGRSDSDIDHTHGKDTSTPSIASIRRGQYRSLSVNLLLVILVGITACAIILTVGLLSVRDSQQASFERTVDNVVSSYKMILDNYLTLGLWTHEACSEARQSNNPRASFRRFWEYVQQGDSFVHYVSCAINVTHDERVAYENETRTFLAESNLTFNGVDASLSYFGFKEVEKDEKTQAVSFGPRSQEPFYLPAHFVEPVEDPYVLFHLDVDIYSIQEIQQTLNDAVQTSSPLASRGTRSASQFQGENGTANSFVSLAHPGIVRDGVTTDLIANIPISCNNILARVHEDFLHLNDLKVLVYDTTSDDVDDAGQSVIFFLCGAILHQDDIVRDLGTSISFIREVSFEESLQHDRGTFLQTETFEFASRQWTLVISSTVGGGQGAQLAFIALGAVLILVSTISLTMLIYTNAKKIRSINMMKSSIEAEKTQIRLENARKAAQQERDLNDFIAHEVRNPLNAALAANTFVSACVNEAEPLITEEKRASVREDVQIIDNSLHFINDLLRNMLDMQRAASNQLNIELTLVDVKSDILEPVASMLYRRGVNFEVIVECPTDRIIVESDSLRLKQVVLNLGRNAAKFVEKGFVRLRSEVIDNDVHILIEDSGPGVPADKQDNLFGRFQESLDSLNQGTGIGLALCKNLTELLGGRIWLNKEYNSGVEGCPGACFVINLRCPPIEDDGEEVDEAVSTQESKHFDADESQTSETSRTDPLPALTDESNSDRTDSSPPLKEENQVLPPGLSVLFVDDDFTLRKLFVRAVTRVTDGWNIDQASNGETALVKIQEQHYDIIFVDQYMASTTKQLLGTETTREMRAKGCQSVIFGLSANDLESQFFEAGSDGFIMKPFPCKPEPLRQELLRVVELVQRKKKQLSGTYPASECAPY</sequence>
<organism evidence="7 8">
    <name type="scientific">Nitzschia inconspicua</name>
    <dbReference type="NCBI Taxonomy" id="303405"/>
    <lineage>
        <taxon>Eukaryota</taxon>
        <taxon>Sar</taxon>
        <taxon>Stramenopiles</taxon>
        <taxon>Ochrophyta</taxon>
        <taxon>Bacillariophyta</taxon>
        <taxon>Bacillariophyceae</taxon>
        <taxon>Bacillariophycidae</taxon>
        <taxon>Bacillariales</taxon>
        <taxon>Bacillariaceae</taxon>
        <taxon>Nitzschia</taxon>
    </lineage>
</organism>
<feature type="domain" description="Histidine kinase" evidence="5">
    <location>
        <begin position="559"/>
        <end position="786"/>
    </location>
</feature>
<dbReference type="InterPro" id="IPR050956">
    <property type="entry name" value="2C_system_His_kinase"/>
</dbReference>
<dbReference type="AlphaFoldDB" id="A0A9K3Q408"/>